<evidence type="ECO:0000313" key="2">
    <source>
        <dbReference type="Proteomes" id="UP000712600"/>
    </source>
</evidence>
<gene>
    <name evidence="1" type="ORF">F2Q69_00044687</name>
</gene>
<organism evidence="1 2">
    <name type="scientific">Brassica cretica</name>
    <name type="common">Mustard</name>
    <dbReference type="NCBI Taxonomy" id="69181"/>
    <lineage>
        <taxon>Eukaryota</taxon>
        <taxon>Viridiplantae</taxon>
        <taxon>Streptophyta</taxon>
        <taxon>Embryophyta</taxon>
        <taxon>Tracheophyta</taxon>
        <taxon>Spermatophyta</taxon>
        <taxon>Magnoliopsida</taxon>
        <taxon>eudicotyledons</taxon>
        <taxon>Gunneridae</taxon>
        <taxon>Pentapetalae</taxon>
        <taxon>rosids</taxon>
        <taxon>malvids</taxon>
        <taxon>Brassicales</taxon>
        <taxon>Brassicaceae</taxon>
        <taxon>Brassiceae</taxon>
        <taxon>Brassica</taxon>
    </lineage>
</organism>
<dbReference type="EMBL" id="QGKX02001621">
    <property type="protein sequence ID" value="KAF3500802.1"/>
    <property type="molecule type" value="Genomic_DNA"/>
</dbReference>
<accession>A0A8S9NA27</accession>
<sequence>MTLLYSSVGNRGKVDEILRGMNENNVKLDSLTALTVNSVLRVYAAESDVRSMQKLLAGCEAITMLHVRTALDMVPREKQESIGSERSRVV</sequence>
<reference evidence="1" key="1">
    <citation type="submission" date="2019-12" db="EMBL/GenBank/DDBJ databases">
        <title>Genome sequencing and annotation of Brassica cretica.</title>
        <authorList>
            <person name="Studholme D.J."/>
            <person name="Sarris P."/>
        </authorList>
    </citation>
    <scope>NUCLEOTIDE SEQUENCE</scope>
    <source>
        <strain evidence="1">PFS-109/04</strain>
        <tissue evidence="1">Leaf</tissue>
    </source>
</reference>
<comment type="caution">
    <text evidence="1">The sequence shown here is derived from an EMBL/GenBank/DDBJ whole genome shotgun (WGS) entry which is preliminary data.</text>
</comment>
<evidence type="ECO:0000313" key="1">
    <source>
        <dbReference type="EMBL" id="KAF3500802.1"/>
    </source>
</evidence>
<protein>
    <submittedName>
        <fullName evidence="1">Uncharacterized protein</fullName>
    </submittedName>
</protein>
<proteinExistence type="predicted"/>
<dbReference type="Proteomes" id="UP000712600">
    <property type="component" value="Unassembled WGS sequence"/>
</dbReference>
<dbReference type="AlphaFoldDB" id="A0A8S9NA27"/>
<name>A0A8S9NA27_BRACR</name>